<proteinExistence type="predicted"/>
<dbReference type="EMBL" id="JAKNSF020000015">
    <property type="protein sequence ID" value="KAK7734792.1"/>
    <property type="molecule type" value="Genomic_DNA"/>
</dbReference>
<sequence length="998" mass="111610">MEDDGGSKDGGTGNIGFRPSTDATACQTPPPPGIPAWMLARNNSVHAPVSGRPSARESTSRKLPSTPFPLVRTADHYLAERQPSKMRARNVTSEPKASPPPPKPSSSVGLDALNDDQALALLLKNETVAGMLQNAFDARVEEHQQKLVRAYNQRLLELEEYTRSWRDATKELWSALSEGTLKPNSHQREALLWKGPQETGSRFDPDLPSEPQEVVEKEIDSDGRVACISVKVSGSSQSRSHFNRQEWIDSNGFGSSNFKNLGQSLRSFMKIQHGPRLLFRLKHDDGKIEYRPFTSVASTTRNISKGDEIMEMTPSNVALMGKAFCYLKDSNDRFLEKRSADSGTDVSAAELSFLYDRFSQEPTKRHVDVLSLQFGKKKLNYVLFSAKSDIPVIPKRLLIARPCYAATDGSINGVKFFDVGSDTHTTRQDNGEEILLFEDKLVFNRLALSLDFTFFSWKGNKHMTSPLLERLDIVVDFSVQNMLLFWKTFCILKDRNNYLLSRVAGPLAEVSRKACDDLYKKLVQHYRDSLPPKKKKKRLIQSVSLPLKYENNEEVYDGEAEGKKISRRLVIARPYHQGNRVIGAEFFDTASGARQDRVSTDIVLTEDTATLMDIGHLLEQVILEGMLPAIRQDHATRPPRSFEFPQQVPSPQIPPAEESEQPGKTADVAKSFTKTCMALHDIGLEQQDISAVLKTLASSPYPSLFQRTLALSDGLRELRDDTCHDNPDPRTRNQWLAIGGEPEDVRSLSPSPEQDSPIDNQPQSPVAKAEVLQFGLTDQRILEDPSVGSDDSDLIMLDGQPKSIAFPRREKHLLPVADQEFQMKKRTKLSTPEPFTGVGEQLPQSLHLAKRDSVEAFNPLPPPSAITTGELHKLREQLRRLGDRLQDSVDQIEESTIGGKIEEIEKLRMNIERFEGVLEAQREIEQRQEVSKNPLPGLHSASRHVSDHPKASSNYSHSPSLEPDGVTDTQIPLAGQGRSTPMEVIQFRKPSESPTNRA</sequence>
<evidence type="ECO:0000313" key="4">
    <source>
        <dbReference type="Proteomes" id="UP001430848"/>
    </source>
</evidence>
<evidence type="ECO:0000256" key="2">
    <source>
        <dbReference type="SAM" id="MobiDB-lite"/>
    </source>
</evidence>
<reference evidence="3 4" key="1">
    <citation type="submission" date="2024-02" db="EMBL/GenBank/DDBJ databases">
        <title>De novo assembly and annotation of 12 fungi associated with fruit tree decline syndrome in Ontario, Canada.</title>
        <authorList>
            <person name="Sulman M."/>
            <person name="Ellouze W."/>
            <person name="Ilyukhin E."/>
        </authorList>
    </citation>
    <scope>NUCLEOTIDE SEQUENCE [LARGE SCALE GENOMIC DNA]</scope>
    <source>
        <strain evidence="3 4">M169</strain>
    </source>
</reference>
<accession>A0ABR1PE62</accession>
<dbReference type="Proteomes" id="UP001430848">
    <property type="component" value="Unassembled WGS sequence"/>
</dbReference>
<feature type="coiled-coil region" evidence="1">
    <location>
        <begin position="871"/>
        <end position="924"/>
    </location>
</feature>
<keyword evidence="4" id="KW-1185">Reference proteome</keyword>
<feature type="region of interest" description="Disordered" evidence="2">
    <location>
        <begin position="636"/>
        <end position="666"/>
    </location>
</feature>
<feature type="region of interest" description="Disordered" evidence="2">
    <location>
        <begin position="925"/>
        <end position="998"/>
    </location>
</feature>
<feature type="region of interest" description="Disordered" evidence="2">
    <location>
        <begin position="742"/>
        <end position="766"/>
    </location>
</feature>
<evidence type="ECO:0000256" key="1">
    <source>
        <dbReference type="SAM" id="Coils"/>
    </source>
</evidence>
<comment type="caution">
    <text evidence="3">The sequence shown here is derived from an EMBL/GenBank/DDBJ whole genome shotgun (WGS) entry which is preliminary data.</text>
</comment>
<name>A0ABR1PE62_DIAER</name>
<feature type="compositionally biased region" description="Basic and acidic residues" evidence="2">
    <location>
        <begin position="73"/>
        <end position="83"/>
    </location>
</feature>
<feature type="compositionally biased region" description="Polar residues" evidence="2">
    <location>
        <begin position="748"/>
        <end position="764"/>
    </location>
</feature>
<keyword evidence="1" id="KW-0175">Coiled coil</keyword>
<evidence type="ECO:0000313" key="3">
    <source>
        <dbReference type="EMBL" id="KAK7734792.1"/>
    </source>
</evidence>
<feature type="region of interest" description="Disordered" evidence="2">
    <location>
        <begin position="1"/>
        <end position="111"/>
    </location>
</feature>
<gene>
    <name evidence="3" type="ORF">SLS63_004212</name>
</gene>
<organism evidence="3 4">
    <name type="scientific">Diaporthe eres</name>
    <name type="common">Phomopsis oblonga</name>
    <dbReference type="NCBI Taxonomy" id="83184"/>
    <lineage>
        <taxon>Eukaryota</taxon>
        <taxon>Fungi</taxon>
        <taxon>Dikarya</taxon>
        <taxon>Ascomycota</taxon>
        <taxon>Pezizomycotina</taxon>
        <taxon>Sordariomycetes</taxon>
        <taxon>Sordariomycetidae</taxon>
        <taxon>Diaporthales</taxon>
        <taxon>Diaporthaceae</taxon>
        <taxon>Diaporthe</taxon>
        <taxon>Diaporthe eres species complex</taxon>
    </lineage>
</organism>
<protein>
    <submittedName>
        <fullName evidence="3">Uncharacterized protein</fullName>
    </submittedName>
</protein>